<evidence type="ECO:0000313" key="4">
    <source>
        <dbReference type="Proteomes" id="UP000602198"/>
    </source>
</evidence>
<reference evidence="3 4" key="1">
    <citation type="submission" date="2021-01" db="EMBL/GenBank/DDBJ databases">
        <title>WGS of actinomycetes isolated from Thailand.</title>
        <authorList>
            <person name="Thawai C."/>
        </authorList>
    </citation>
    <scope>NUCLEOTIDE SEQUENCE [LARGE SCALE GENOMIC DNA]</scope>
    <source>
        <strain evidence="3 4">LPG 2</strain>
    </source>
</reference>
<dbReference type="EMBL" id="JAERRJ010000007">
    <property type="protein sequence ID" value="MBL1076714.1"/>
    <property type="molecule type" value="Genomic_DNA"/>
</dbReference>
<keyword evidence="4" id="KW-1185">Reference proteome</keyword>
<dbReference type="Proteomes" id="UP000602198">
    <property type="component" value="Unassembled WGS sequence"/>
</dbReference>
<feature type="compositionally biased region" description="Basic and acidic residues" evidence="1">
    <location>
        <begin position="121"/>
        <end position="130"/>
    </location>
</feature>
<evidence type="ECO:0000313" key="3">
    <source>
        <dbReference type="EMBL" id="MBL1076714.1"/>
    </source>
</evidence>
<dbReference type="RefSeq" id="WP_201949259.1">
    <property type="nucleotide sequence ID" value="NZ_JAERRJ010000007.1"/>
</dbReference>
<keyword evidence="2" id="KW-0472">Membrane</keyword>
<feature type="transmembrane region" description="Helical" evidence="2">
    <location>
        <begin position="153"/>
        <end position="177"/>
    </location>
</feature>
<proteinExistence type="predicted"/>
<protein>
    <submittedName>
        <fullName evidence="3">Uncharacterized protein</fullName>
    </submittedName>
</protein>
<keyword evidence="2" id="KW-1133">Transmembrane helix</keyword>
<name>A0ABS1M917_9NOCA</name>
<evidence type="ECO:0000256" key="2">
    <source>
        <dbReference type="SAM" id="Phobius"/>
    </source>
</evidence>
<evidence type="ECO:0000256" key="1">
    <source>
        <dbReference type="SAM" id="MobiDB-lite"/>
    </source>
</evidence>
<feature type="region of interest" description="Disordered" evidence="1">
    <location>
        <begin position="110"/>
        <end position="146"/>
    </location>
</feature>
<comment type="caution">
    <text evidence="3">The sequence shown here is derived from an EMBL/GenBank/DDBJ whole genome shotgun (WGS) entry which is preliminary data.</text>
</comment>
<accession>A0ABS1M917</accession>
<gene>
    <name evidence="3" type="ORF">JK358_20150</name>
</gene>
<sequence length="212" mass="23047">MQQDVPGAAAPRAMLKSYKKVSRWYPALDPAKDAPDANGDSGFDAADLDPADGPARYPYYIQDAEPEFDIPPLPESVLRRSHFSGAWSDWMTDRESDSYTPRLRYRESTVLEFPSESDEPGEPRPDRASELLDALDDNTSSSGRTERSTGRRLFAIAFLIVAVLLLAVAGGVALYVLNSGGGTAQSLGTLYGATRFVPGGEFAAYNEMTATR</sequence>
<keyword evidence="2" id="KW-0812">Transmembrane</keyword>
<organism evidence="3 4">
    <name type="scientific">Nocardia acididurans</name>
    <dbReference type="NCBI Taxonomy" id="2802282"/>
    <lineage>
        <taxon>Bacteria</taxon>
        <taxon>Bacillati</taxon>
        <taxon>Actinomycetota</taxon>
        <taxon>Actinomycetes</taxon>
        <taxon>Mycobacteriales</taxon>
        <taxon>Nocardiaceae</taxon>
        <taxon>Nocardia</taxon>
    </lineage>
</organism>
<feature type="region of interest" description="Disordered" evidence="1">
    <location>
        <begin position="29"/>
        <end position="58"/>
    </location>
</feature>